<comment type="similarity">
    <text evidence="2 5">Belongs to the TolB family.</text>
</comment>
<evidence type="ECO:0000256" key="3">
    <source>
        <dbReference type="ARBA" id="ARBA00022729"/>
    </source>
</evidence>
<dbReference type="GO" id="GO:0051301">
    <property type="term" value="P:cell division"/>
    <property type="evidence" value="ECO:0007669"/>
    <property type="project" value="UniProtKB-UniRule"/>
</dbReference>
<sequence precursor="true">MNFLNGLTRREALMRAGVAVASLPVLMTLPARAQVKVDINKPGDFQPITIAIPDLLGDAQLGKQIVGVISANLQRCGYFNVLPQQAYLDKITSIDTAPNFANWRTINAQMLAVGTIARGGQGLIAQYRLFDVLTGEQRDGKQFTTTAENWRRLAHILADAIYSATTGLGGYFDSRIAFVDEAGSKQKRSKRIAVMDQDGANLRYLTADGSLVLTPRFSPQNNQLAYMQFGGDEPRVFLLDMQSGARQNLGSFPGISFAPRFSPDGARVVMSIINQDGNSSIATMDLGSRNLSRLTSGPQIDTGASFAPDGSRIVFESDRGGGQQLYVMGAGGGTPQRISFGQGRYSTPVWSPRGDLIAFTKQAAGQFALGVMRPDGQGERILTTDYHAEGPTFAPNGQVILFFKEKGPGPRLYSIDVTGRFEQMVPSPNFASDPAWGPLLA</sequence>
<protein>
    <recommendedName>
        <fullName evidence="5">Tol-Pal system protein TolB</fullName>
    </recommendedName>
</protein>
<keyword evidence="5" id="KW-0131">Cell cycle</keyword>
<dbReference type="GO" id="GO:0042597">
    <property type="term" value="C:periplasmic space"/>
    <property type="evidence" value="ECO:0007669"/>
    <property type="project" value="UniProtKB-SubCell"/>
</dbReference>
<evidence type="ECO:0000256" key="4">
    <source>
        <dbReference type="ARBA" id="ARBA00022764"/>
    </source>
</evidence>
<feature type="domain" description="TolB N-terminal" evidence="6">
    <location>
        <begin position="36"/>
        <end position="137"/>
    </location>
</feature>
<dbReference type="GO" id="GO:0017038">
    <property type="term" value="P:protein import"/>
    <property type="evidence" value="ECO:0007669"/>
    <property type="project" value="InterPro"/>
</dbReference>
<keyword evidence="4 5" id="KW-0574">Periplasm</keyword>
<comment type="function">
    <text evidence="5">Part of the Tol-Pal system, which plays a role in outer membrane invagination during cell division and is important for maintaining outer membrane integrity.</text>
</comment>
<dbReference type="Gene3D" id="3.40.50.10070">
    <property type="entry name" value="TolB, N-terminal domain"/>
    <property type="match status" value="1"/>
</dbReference>
<keyword evidence="3 5" id="KW-0732">Signal</keyword>
<dbReference type="PANTHER" id="PTHR36842">
    <property type="entry name" value="PROTEIN TOLB HOMOLOG"/>
    <property type="match status" value="1"/>
</dbReference>
<dbReference type="Pfam" id="PF04052">
    <property type="entry name" value="TolB_N"/>
    <property type="match status" value="1"/>
</dbReference>
<dbReference type="Gene3D" id="2.120.10.30">
    <property type="entry name" value="TolB, C-terminal domain"/>
    <property type="match status" value="1"/>
</dbReference>
<dbReference type="Proteomes" id="UP000192872">
    <property type="component" value="Unassembled WGS sequence"/>
</dbReference>
<organism evidence="7 8">
    <name type="scientific">Candidatus Raskinella chloraquaticus</name>
    <dbReference type="NCBI Taxonomy" id="1951219"/>
    <lineage>
        <taxon>Bacteria</taxon>
        <taxon>Pseudomonadati</taxon>
        <taxon>Pseudomonadota</taxon>
        <taxon>Alphaproteobacteria</taxon>
        <taxon>Hyphomicrobiales</taxon>
        <taxon>Phreatobacteraceae</taxon>
        <taxon>Candidatus Raskinella</taxon>
    </lineage>
</organism>
<dbReference type="SUPFAM" id="SSF69304">
    <property type="entry name" value="Tricorn protease N-terminal domain"/>
    <property type="match status" value="1"/>
</dbReference>
<evidence type="ECO:0000313" key="7">
    <source>
        <dbReference type="EMBL" id="OQW54450.1"/>
    </source>
</evidence>
<dbReference type="InterPro" id="IPR007195">
    <property type="entry name" value="TolB_N"/>
</dbReference>
<gene>
    <name evidence="5 7" type="primary">tolB</name>
    <name evidence="7" type="ORF">A4S15_04345</name>
</gene>
<comment type="subunit">
    <text evidence="5">The Tol-Pal system is composed of five core proteins: the inner membrane proteins TolA, TolQ and TolR, the periplasmic protein TolB and the outer membrane protein Pal. They form a network linking the inner and outer membranes and the peptidoglycan layer.</text>
</comment>
<dbReference type="NCBIfam" id="TIGR02800">
    <property type="entry name" value="propeller_TolB"/>
    <property type="match status" value="1"/>
</dbReference>
<evidence type="ECO:0000256" key="5">
    <source>
        <dbReference type="HAMAP-Rule" id="MF_00671"/>
    </source>
</evidence>
<dbReference type="HAMAP" id="MF_00671">
    <property type="entry name" value="TolB"/>
    <property type="match status" value="1"/>
</dbReference>
<evidence type="ECO:0000256" key="1">
    <source>
        <dbReference type="ARBA" id="ARBA00004418"/>
    </source>
</evidence>
<dbReference type="EMBL" id="LWDL01000003">
    <property type="protein sequence ID" value="OQW54450.1"/>
    <property type="molecule type" value="Genomic_DNA"/>
</dbReference>
<evidence type="ECO:0000313" key="8">
    <source>
        <dbReference type="Proteomes" id="UP000192872"/>
    </source>
</evidence>
<comment type="subcellular location">
    <subcellularLocation>
        <location evidence="1 5">Periplasm</location>
    </subcellularLocation>
</comment>
<accession>A0A1W9I4E2</accession>
<dbReference type="PROSITE" id="PS51318">
    <property type="entry name" value="TAT"/>
    <property type="match status" value="1"/>
</dbReference>
<name>A0A1W9I4E2_9HYPH</name>
<evidence type="ECO:0000259" key="6">
    <source>
        <dbReference type="Pfam" id="PF04052"/>
    </source>
</evidence>
<comment type="caution">
    <text evidence="7">The sequence shown here is derived from an EMBL/GenBank/DDBJ whole genome shotgun (WGS) entry which is preliminary data.</text>
</comment>
<dbReference type="AlphaFoldDB" id="A0A1W9I4E2"/>
<dbReference type="InterPro" id="IPR011042">
    <property type="entry name" value="6-blade_b-propeller_TolB-like"/>
</dbReference>
<proteinExistence type="inferred from homology"/>
<feature type="chain" id="PRO_5013414535" description="Tol-Pal system protein TolB" evidence="5">
    <location>
        <begin position="34"/>
        <end position="441"/>
    </location>
</feature>
<dbReference type="InterPro" id="IPR014167">
    <property type="entry name" value="Tol-Pal_TolB"/>
</dbReference>
<dbReference type="InterPro" id="IPR006311">
    <property type="entry name" value="TAT_signal"/>
</dbReference>
<evidence type="ECO:0000256" key="2">
    <source>
        <dbReference type="ARBA" id="ARBA00009820"/>
    </source>
</evidence>
<reference evidence="7 8" key="1">
    <citation type="journal article" date="2017" name="Water Res.">
        <title>Comammox in drinking water systems.</title>
        <authorList>
            <person name="Wang Y."/>
            <person name="Ma L."/>
            <person name="Mao Y."/>
            <person name="Jiang X."/>
            <person name="Xia Y."/>
            <person name="Yu K."/>
            <person name="Li B."/>
            <person name="Zhang T."/>
        </authorList>
    </citation>
    <scope>NUCLEOTIDE SEQUENCE [LARGE SCALE GENOMIC DNA]</scope>
    <source>
        <strain evidence="7">SG_bin8</strain>
    </source>
</reference>
<dbReference type="RefSeq" id="WP_376802711.1">
    <property type="nucleotide sequence ID" value="NZ_DBNB01000036.1"/>
</dbReference>
<dbReference type="SUPFAM" id="SSF52964">
    <property type="entry name" value="TolB, N-terminal domain"/>
    <property type="match status" value="1"/>
</dbReference>
<keyword evidence="5" id="KW-0132">Cell division</keyword>
<dbReference type="InterPro" id="IPR011659">
    <property type="entry name" value="WD40"/>
</dbReference>
<dbReference type="Pfam" id="PF07676">
    <property type="entry name" value="PD40"/>
    <property type="match status" value="3"/>
</dbReference>
<feature type="signal peptide" evidence="5">
    <location>
        <begin position="1"/>
        <end position="33"/>
    </location>
</feature>
<dbReference type="PANTHER" id="PTHR36842:SF1">
    <property type="entry name" value="PROTEIN TOLB"/>
    <property type="match status" value="1"/>
</dbReference>
<dbReference type="STRING" id="1827387.A4S15_04345"/>